<evidence type="ECO:0000256" key="1">
    <source>
        <dbReference type="PROSITE-ProRule" id="PRU00182"/>
    </source>
</evidence>
<accession>A0A1B3WES8</accession>
<reference evidence="3 5" key="3">
    <citation type="submission" date="2018-08" db="EMBL/GenBank/DDBJ databases">
        <title>Draft genome sequence of Dialister pneumosintes KCOM 1685.</title>
        <authorList>
            <person name="Kook J.-K."/>
            <person name="Park S.-N."/>
            <person name="Lim Y.K."/>
        </authorList>
    </citation>
    <scope>NUCLEOTIDE SEQUENCE [LARGE SCALE GENOMIC DNA]</scope>
    <source>
        <strain evidence="3 5">KCOM 1685</strain>
    </source>
</reference>
<dbReference type="Pfam" id="PF13275">
    <property type="entry name" value="S4_2"/>
    <property type="match status" value="1"/>
</dbReference>
<reference evidence="4" key="1">
    <citation type="submission" date="2016-08" db="EMBL/GenBank/DDBJ databases">
        <authorList>
            <person name="Holder M.E."/>
            <person name="Ajami N.J."/>
            <person name="Petrosino J.F."/>
        </authorList>
    </citation>
    <scope>NUCLEOTIDE SEQUENCE [LARGE SCALE GENOMIC DNA]</scope>
    <source>
        <strain evidence="4">F0677</strain>
    </source>
</reference>
<sequence>MHTWPMKGEYIQLDQLLKKYDIIASGGQIGAFLEMHEVFLNGNKVCEKRKKIRVNDVLMIDGEEYQIVGE</sequence>
<name>A0A1B3WES8_9FIRM</name>
<dbReference type="AlphaFoldDB" id="A0A1B3WES8"/>
<dbReference type="OrthoDB" id="9811532at2"/>
<dbReference type="RefSeq" id="WP_022513784.1">
    <property type="nucleotide sequence ID" value="NZ_CP017037.1"/>
</dbReference>
<reference evidence="2" key="2">
    <citation type="submission" date="2016-08" db="EMBL/GenBank/DDBJ databases">
        <authorList>
            <person name="Seilhamer J.J."/>
        </authorList>
    </citation>
    <scope>NUCLEOTIDE SEQUENCE [LARGE SCALE GENOMIC DNA]</scope>
    <source>
        <strain evidence="2">F0677</strain>
    </source>
</reference>
<dbReference type="EMBL" id="QWKU01000001">
    <property type="protein sequence ID" value="RID94609.1"/>
    <property type="molecule type" value="Genomic_DNA"/>
</dbReference>
<keyword evidence="1" id="KW-0694">RNA-binding</keyword>
<dbReference type="Gene3D" id="3.10.290.10">
    <property type="entry name" value="RNA-binding S4 domain"/>
    <property type="match status" value="1"/>
</dbReference>
<keyword evidence="5" id="KW-1185">Reference proteome</keyword>
<dbReference type="SUPFAM" id="SSF55174">
    <property type="entry name" value="Alpha-L RNA-binding motif"/>
    <property type="match status" value="1"/>
</dbReference>
<dbReference type="GO" id="GO:0003723">
    <property type="term" value="F:RNA binding"/>
    <property type="evidence" value="ECO:0007669"/>
    <property type="project" value="UniProtKB-KW"/>
</dbReference>
<dbReference type="CDD" id="cd00165">
    <property type="entry name" value="S4"/>
    <property type="match status" value="1"/>
</dbReference>
<evidence type="ECO:0000313" key="3">
    <source>
        <dbReference type="EMBL" id="RID94609.1"/>
    </source>
</evidence>
<evidence type="ECO:0000313" key="5">
    <source>
        <dbReference type="Proteomes" id="UP000266262"/>
    </source>
</evidence>
<dbReference type="InterPro" id="IPR036986">
    <property type="entry name" value="S4_RNA-bd_sf"/>
</dbReference>
<protein>
    <submittedName>
        <fullName evidence="3">RNA-binding S4 domain-containing protein</fullName>
    </submittedName>
    <submittedName>
        <fullName evidence="2">RNA-binding protein</fullName>
    </submittedName>
</protein>
<dbReference type="STRING" id="39950.BCB69_05765"/>
<dbReference type="PROSITE" id="PS50889">
    <property type="entry name" value="S4"/>
    <property type="match status" value="1"/>
</dbReference>
<proteinExistence type="predicted"/>
<dbReference type="EMBL" id="CP017037">
    <property type="protein sequence ID" value="AOH39488.1"/>
    <property type="molecule type" value="Genomic_DNA"/>
</dbReference>
<dbReference type="KEGG" id="dpn:BCB69_05765"/>
<dbReference type="Proteomes" id="UP000266262">
    <property type="component" value="Unassembled WGS sequence"/>
</dbReference>
<organism evidence="2 4">
    <name type="scientific">Dialister pneumosintes</name>
    <dbReference type="NCBI Taxonomy" id="39950"/>
    <lineage>
        <taxon>Bacteria</taxon>
        <taxon>Bacillati</taxon>
        <taxon>Bacillota</taxon>
        <taxon>Negativicutes</taxon>
        <taxon>Veillonellales</taxon>
        <taxon>Veillonellaceae</taxon>
        <taxon>Dialister</taxon>
    </lineage>
</organism>
<dbReference type="Proteomes" id="UP000094757">
    <property type="component" value="Chromosome"/>
</dbReference>
<gene>
    <name evidence="2" type="ORF">BCB69_05765</name>
    <name evidence="3" type="ORF">DX915_03635</name>
</gene>
<evidence type="ECO:0000313" key="4">
    <source>
        <dbReference type="Proteomes" id="UP000094757"/>
    </source>
</evidence>
<evidence type="ECO:0000313" key="2">
    <source>
        <dbReference type="EMBL" id="AOH39488.1"/>
    </source>
</evidence>